<name>A0A9D2E4X5_9FIRM</name>
<dbReference type="Pfam" id="PF08241">
    <property type="entry name" value="Methyltransf_11"/>
    <property type="match status" value="1"/>
</dbReference>
<dbReference type="SUPFAM" id="SSF53335">
    <property type="entry name" value="S-adenosyl-L-methionine-dependent methyltransferases"/>
    <property type="match status" value="1"/>
</dbReference>
<reference evidence="2" key="2">
    <citation type="submission" date="2021-04" db="EMBL/GenBank/DDBJ databases">
        <authorList>
            <person name="Gilroy R."/>
        </authorList>
    </citation>
    <scope>NUCLEOTIDE SEQUENCE</scope>
    <source>
        <strain evidence="2">ChiGjej4B4-18154</strain>
    </source>
</reference>
<comment type="caution">
    <text evidence="2">The sequence shown here is derived from an EMBL/GenBank/DDBJ whole genome shotgun (WGS) entry which is preliminary data.</text>
</comment>
<sequence>MNENLLVSTNRTSLRPLCRNLIRGIALLASFRVTFLPGEEQFICLSPSGKRYPQAESLFKLLEGLEPASPVDELLAGAGNDLVEWLCGESGRALPVMETGLDELLQEIRRQSLFRSCGQATNSFKWFWAMWEEFYPLPQHFQAAGAGAINSSAQRDEKRAAAGEKEFAPSIGNAARSLLEVLPRDAEFVLDIGCGPGYMEKVLPADVSVLAMDIDAEALKEVDRQNCVGDITAIPLKDGAVDMVMACDVLEHLADDALQKAVSELERVSRKYIYLQVPFQEDPLMAMAYCPACRNVWHVNQHKQSFDQQRLTALVSKEWRPVCVNFTGEMSLRRKGLLEAKAIQRLGWNVHCVENAVCPNCGEKSVVVGQTERKALQHLAEFDAEHPFPAYTEIGILFCHVRQKPELGPRDEEERPRPEKRALNALVPCEGIQVQQVYTATEMLPGVYMHGCRMEVKEDRICFARDRVDTAWVAVAFPALLPRYTGIEVTGFIPEGPGSVSVSMLDAESKEFYLREWEWSGRSETYVMEKPEGYGPVYIKLYFRSCELILSSCRLIGGEDVPYWFYHKGPDRFLRFDKEHIRYSLLLAEDGSASFSHEPEDWLELTSALEQRQERALSNFARALGDTASPVCQADNRELIRHCPPAELHTGQEAEDGRGAGHRGDDARTLIIDSLVVESAAAFLGDVPRGVSPSQVPWDGRKIIIDSLFVEAIMGVCEGGRPSRIRQKAFAALRNGKRRFHGWLRRHSRLYELLISMGLKELYFKIKRRIKL</sequence>
<evidence type="ECO:0000259" key="1">
    <source>
        <dbReference type="Pfam" id="PF08241"/>
    </source>
</evidence>
<dbReference type="AlphaFoldDB" id="A0A9D2E4X5"/>
<evidence type="ECO:0000313" key="2">
    <source>
        <dbReference type="EMBL" id="HIZ30873.1"/>
    </source>
</evidence>
<dbReference type="RefSeq" id="WP_394968281.1">
    <property type="nucleotide sequence ID" value="NZ_CALXHM010000017.1"/>
</dbReference>
<evidence type="ECO:0000313" key="3">
    <source>
        <dbReference type="Proteomes" id="UP000824035"/>
    </source>
</evidence>
<feature type="domain" description="Methyltransferase type 11" evidence="1">
    <location>
        <begin position="190"/>
        <end position="270"/>
    </location>
</feature>
<dbReference type="GO" id="GO:0008757">
    <property type="term" value="F:S-adenosylmethionine-dependent methyltransferase activity"/>
    <property type="evidence" value="ECO:0007669"/>
    <property type="project" value="InterPro"/>
</dbReference>
<keyword evidence="2" id="KW-0808">Transferase</keyword>
<dbReference type="CDD" id="cd02440">
    <property type="entry name" value="AdoMet_MTases"/>
    <property type="match status" value="1"/>
</dbReference>
<dbReference type="GO" id="GO:0032259">
    <property type="term" value="P:methylation"/>
    <property type="evidence" value="ECO:0007669"/>
    <property type="project" value="UniProtKB-KW"/>
</dbReference>
<dbReference type="Proteomes" id="UP000824035">
    <property type="component" value="Unassembled WGS sequence"/>
</dbReference>
<keyword evidence="2" id="KW-0489">Methyltransferase</keyword>
<reference evidence="2" key="1">
    <citation type="journal article" date="2021" name="PeerJ">
        <title>Extensive microbial diversity within the chicken gut microbiome revealed by metagenomics and culture.</title>
        <authorList>
            <person name="Gilroy R."/>
            <person name="Ravi A."/>
            <person name="Getino M."/>
            <person name="Pursley I."/>
            <person name="Horton D.L."/>
            <person name="Alikhan N.F."/>
            <person name="Baker D."/>
            <person name="Gharbi K."/>
            <person name="Hall N."/>
            <person name="Watson M."/>
            <person name="Adriaenssens E.M."/>
            <person name="Foster-Nyarko E."/>
            <person name="Jarju S."/>
            <person name="Secka A."/>
            <person name="Antonio M."/>
            <person name="Oren A."/>
            <person name="Chaudhuri R.R."/>
            <person name="La Ragione R."/>
            <person name="Hildebrand F."/>
            <person name="Pallen M.J."/>
        </authorList>
    </citation>
    <scope>NUCLEOTIDE SEQUENCE</scope>
    <source>
        <strain evidence="2">ChiGjej4B4-18154</strain>
    </source>
</reference>
<dbReference type="EMBL" id="DXBV01000063">
    <property type="protein sequence ID" value="HIZ30873.1"/>
    <property type="molecule type" value="Genomic_DNA"/>
</dbReference>
<protein>
    <submittedName>
        <fullName evidence="2">Class I SAM-dependent methyltransferase</fullName>
    </submittedName>
</protein>
<dbReference type="Gene3D" id="3.40.50.150">
    <property type="entry name" value="Vaccinia Virus protein VP39"/>
    <property type="match status" value="1"/>
</dbReference>
<dbReference type="InterPro" id="IPR013216">
    <property type="entry name" value="Methyltransf_11"/>
</dbReference>
<dbReference type="InterPro" id="IPR029063">
    <property type="entry name" value="SAM-dependent_MTases_sf"/>
</dbReference>
<gene>
    <name evidence="2" type="ORF">H9813_06565</name>
</gene>
<accession>A0A9D2E4X5</accession>
<proteinExistence type="predicted"/>
<organism evidence="2 3">
    <name type="scientific">Candidatus Allofournierella merdipullorum</name>
    <dbReference type="NCBI Taxonomy" id="2838595"/>
    <lineage>
        <taxon>Bacteria</taxon>
        <taxon>Bacillati</taxon>
        <taxon>Bacillota</taxon>
        <taxon>Clostridia</taxon>
        <taxon>Eubacteriales</taxon>
        <taxon>Oscillospiraceae</taxon>
        <taxon>Allofournierella</taxon>
    </lineage>
</organism>